<dbReference type="InterPro" id="IPR006786">
    <property type="entry name" value="Pinin_SDK_MemA"/>
</dbReference>
<gene>
    <name evidence="10" type="ORF">B0I35DRAFT_419334</name>
</gene>
<dbReference type="OrthoDB" id="330772at2759"/>
<evidence type="ECO:0000256" key="6">
    <source>
        <dbReference type="ARBA" id="ARBA00023187"/>
    </source>
</evidence>
<sequence length="310" mass="34989">MTSVDDVRPAEQAAPAPEAPQPDHRNEDGLKRKASVDTEADAGDSKRHRREDDPEGNAIASRRPSGPSGDLSHDDTRARSRDDDRRKSAAQEEKKRTKRLFGGLLNTLSQTSSNPQHKRRQEIERRQQERLQKQKVEDDEKRAHDLSRLRSIRMAEQIVFEEEVMKQRQAKRLDLARFLRTRAEPHLYYLPWKLTRDQKDTIDDQIRDAKAANEEESADFARRKEAHEKRYGLSAQSRTALSGAEAQEEPPLADAKAEKDKSTEDGAPSQQDPGTAGSGTAKRAVKPADREHADESGDVVVEAGEDMVIY</sequence>
<evidence type="ECO:0000256" key="1">
    <source>
        <dbReference type="ARBA" id="ARBA00004123"/>
    </source>
</evidence>
<feature type="compositionally biased region" description="Basic and acidic residues" evidence="8">
    <location>
        <begin position="121"/>
        <end position="145"/>
    </location>
</feature>
<feature type="compositionally biased region" description="Basic and acidic residues" evidence="8">
    <location>
        <begin position="71"/>
        <end position="95"/>
    </location>
</feature>
<dbReference type="PANTHER" id="PTHR12707">
    <property type="entry name" value="PINN"/>
    <property type="match status" value="1"/>
</dbReference>
<feature type="region of interest" description="Disordered" evidence="8">
    <location>
        <begin position="210"/>
        <end position="310"/>
    </location>
</feature>
<accession>A0A8K0WWX0</accession>
<dbReference type="PANTHER" id="PTHR12707:SF0">
    <property type="entry name" value="PININ"/>
    <property type="match status" value="1"/>
</dbReference>
<feature type="compositionally biased region" description="Basic and acidic residues" evidence="8">
    <location>
        <begin position="210"/>
        <end position="231"/>
    </location>
</feature>
<dbReference type="GO" id="GO:0006397">
    <property type="term" value="P:mRNA processing"/>
    <property type="evidence" value="ECO:0007669"/>
    <property type="project" value="UniProtKB-KW"/>
</dbReference>
<dbReference type="GO" id="GO:0008380">
    <property type="term" value="P:RNA splicing"/>
    <property type="evidence" value="ECO:0007669"/>
    <property type="project" value="UniProtKB-KW"/>
</dbReference>
<feature type="compositionally biased region" description="Basic and acidic residues" evidence="8">
    <location>
        <begin position="21"/>
        <end position="36"/>
    </location>
</feature>
<keyword evidence="6" id="KW-0508">mRNA splicing</keyword>
<evidence type="ECO:0000259" key="9">
    <source>
        <dbReference type="Pfam" id="PF04696"/>
    </source>
</evidence>
<proteinExistence type="inferred from homology"/>
<dbReference type="AlphaFoldDB" id="A0A8K0WWX0"/>
<comment type="similarity">
    <text evidence="2">Belongs to the pinin family.</text>
</comment>
<feature type="compositionally biased region" description="Basic and acidic residues" evidence="8">
    <location>
        <begin position="286"/>
        <end position="295"/>
    </location>
</feature>
<evidence type="ECO:0000256" key="7">
    <source>
        <dbReference type="ARBA" id="ARBA00023242"/>
    </source>
</evidence>
<evidence type="ECO:0000313" key="11">
    <source>
        <dbReference type="Proteomes" id="UP000813444"/>
    </source>
</evidence>
<keyword evidence="11" id="KW-1185">Reference proteome</keyword>
<evidence type="ECO:0000256" key="5">
    <source>
        <dbReference type="ARBA" id="ARBA00023163"/>
    </source>
</evidence>
<feature type="compositionally biased region" description="Polar residues" evidence="8">
    <location>
        <begin position="106"/>
        <end position="115"/>
    </location>
</feature>
<keyword evidence="7" id="KW-0539">Nucleus</keyword>
<evidence type="ECO:0000313" key="10">
    <source>
        <dbReference type="EMBL" id="KAH7329113.1"/>
    </source>
</evidence>
<keyword evidence="3" id="KW-0507">mRNA processing</keyword>
<feature type="region of interest" description="Disordered" evidence="8">
    <location>
        <begin position="1"/>
        <end position="145"/>
    </location>
</feature>
<evidence type="ECO:0000256" key="2">
    <source>
        <dbReference type="ARBA" id="ARBA00010386"/>
    </source>
</evidence>
<dbReference type="EMBL" id="JAGPNK010000001">
    <property type="protein sequence ID" value="KAH7329113.1"/>
    <property type="molecule type" value="Genomic_DNA"/>
</dbReference>
<dbReference type="Pfam" id="PF04696">
    <property type="entry name" value="Pinin_SDK_memA"/>
    <property type="match status" value="1"/>
</dbReference>
<organism evidence="10 11">
    <name type="scientific">Stachybotrys elegans</name>
    <dbReference type="NCBI Taxonomy" id="80388"/>
    <lineage>
        <taxon>Eukaryota</taxon>
        <taxon>Fungi</taxon>
        <taxon>Dikarya</taxon>
        <taxon>Ascomycota</taxon>
        <taxon>Pezizomycotina</taxon>
        <taxon>Sordariomycetes</taxon>
        <taxon>Hypocreomycetidae</taxon>
        <taxon>Hypocreales</taxon>
        <taxon>Stachybotryaceae</taxon>
        <taxon>Stachybotrys</taxon>
    </lineage>
</organism>
<keyword evidence="4" id="KW-0805">Transcription regulation</keyword>
<comment type="subcellular location">
    <subcellularLocation>
        <location evidence="1">Nucleus</location>
    </subcellularLocation>
</comment>
<keyword evidence="5" id="KW-0804">Transcription</keyword>
<comment type="caution">
    <text evidence="10">The sequence shown here is derived from an EMBL/GenBank/DDBJ whole genome shotgun (WGS) entry which is preliminary data.</text>
</comment>
<evidence type="ECO:0000256" key="8">
    <source>
        <dbReference type="SAM" id="MobiDB-lite"/>
    </source>
</evidence>
<reference evidence="10" key="1">
    <citation type="journal article" date="2021" name="Nat. Commun.">
        <title>Genetic determinants of endophytism in the Arabidopsis root mycobiome.</title>
        <authorList>
            <person name="Mesny F."/>
            <person name="Miyauchi S."/>
            <person name="Thiergart T."/>
            <person name="Pickel B."/>
            <person name="Atanasova L."/>
            <person name="Karlsson M."/>
            <person name="Huettel B."/>
            <person name="Barry K.W."/>
            <person name="Haridas S."/>
            <person name="Chen C."/>
            <person name="Bauer D."/>
            <person name="Andreopoulos W."/>
            <person name="Pangilinan J."/>
            <person name="LaButti K."/>
            <person name="Riley R."/>
            <person name="Lipzen A."/>
            <person name="Clum A."/>
            <person name="Drula E."/>
            <person name="Henrissat B."/>
            <person name="Kohler A."/>
            <person name="Grigoriev I.V."/>
            <person name="Martin F.M."/>
            <person name="Hacquard S."/>
        </authorList>
    </citation>
    <scope>NUCLEOTIDE SEQUENCE</scope>
    <source>
        <strain evidence="10">MPI-CAGE-CH-0235</strain>
    </source>
</reference>
<protein>
    <submittedName>
        <fullName evidence="10">Pinin/SDK/memA/ protein conserved region-domain-containing protein</fullName>
    </submittedName>
</protein>
<evidence type="ECO:0000256" key="3">
    <source>
        <dbReference type="ARBA" id="ARBA00022664"/>
    </source>
</evidence>
<evidence type="ECO:0000256" key="4">
    <source>
        <dbReference type="ARBA" id="ARBA00023015"/>
    </source>
</evidence>
<feature type="compositionally biased region" description="Basic and acidic residues" evidence="8">
    <location>
        <begin position="255"/>
        <end position="264"/>
    </location>
</feature>
<name>A0A8K0WWX0_9HYPO</name>
<dbReference type="GO" id="GO:0071013">
    <property type="term" value="C:catalytic step 2 spliceosome"/>
    <property type="evidence" value="ECO:0007669"/>
    <property type="project" value="TreeGrafter"/>
</dbReference>
<dbReference type="Proteomes" id="UP000813444">
    <property type="component" value="Unassembled WGS sequence"/>
</dbReference>
<feature type="domain" description="Pinin/SDK/MemA protein" evidence="9">
    <location>
        <begin position="91"/>
        <end position="206"/>
    </location>
</feature>
<dbReference type="InterPro" id="IPR039853">
    <property type="entry name" value="Pinin"/>
</dbReference>